<evidence type="ECO:0000256" key="1">
    <source>
        <dbReference type="SAM" id="MobiDB-lite"/>
    </source>
</evidence>
<keyword evidence="4" id="KW-1185">Reference proteome</keyword>
<feature type="domain" description="Flagellar motor switch protein FliN-like C-terminal" evidence="2">
    <location>
        <begin position="233"/>
        <end position="302"/>
    </location>
</feature>
<dbReference type="RefSeq" id="WP_025313256.1">
    <property type="nucleotide sequence ID" value="NZ_CP004372.1"/>
</dbReference>
<dbReference type="AlphaFoldDB" id="W8S5X3"/>
<protein>
    <submittedName>
        <fullName evidence="3">Flagellar motor switch protein</fullName>
    </submittedName>
</protein>
<evidence type="ECO:0000313" key="3">
    <source>
        <dbReference type="EMBL" id="AHM05632.1"/>
    </source>
</evidence>
<dbReference type="Pfam" id="PF01052">
    <property type="entry name" value="FliMN_C"/>
    <property type="match status" value="1"/>
</dbReference>
<dbReference type="Gene3D" id="2.30.330.10">
    <property type="entry name" value="SpoA-like"/>
    <property type="match status" value="1"/>
</dbReference>
<feature type="compositionally biased region" description="Low complexity" evidence="1">
    <location>
        <begin position="325"/>
        <end position="339"/>
    </location>
</feature>
<dbReference type="OrthoDB" id="7824563at2"/>
<sequence>MSDTSLPPDGFRPALPRILAAHRAQRPAPPDLVPGVERAWERALRHAAGPFAGLHLSVAGLSVDLDRTLEDGIAGVPQTGLVAALEDGAGARGLLGLDHGALDALIEVQTTGRVESSALPPRRVTRIDEVLSRDFLDLVLAAFAQEAADLTGRDWPERMAYGALIEDRDRITLLLPTGPYHLVAADLKLGDDGGRQGRIVLLLPAISPQVARGDAPQDQAPVPPGWQDRVAAALSDAPLPLEAVLLRLTRPLGEVEALSPGDVLVFDRSDLSAVTLETPDGAVILRGALGQIGGRRALRVAQSGEGAVDAPPDAPREAAPPPNPAAAAAQGPAPAEATPSALAHPPEVAGGA</sequence>
<accession>W8S5X3</accession>
<evidence type="ECO:0000259" key="2">
    <source>
        <dbReference type="Pfam" id="PF01052"/>
    </source>
</evidence>
<dbReference type="InterPro" id="IPR036429">
    <property type="entry name" value="SpoA-like_sf"/>
</dbReference>
<dbReference type="KEGG" id="red:roselon_03374"/>
<evidence type="ECO:0000313" key="4">
    <source>
        <dbReference type="Proteomes" id="UP000019593"/>
    </source>
</evidence>
<organism evidence="3 4">
    <name type="scientific">Roseicyclus elongatus DSM 19469</name>
    <dbReference type="NCBI Taxonomy" id="1294273"/>
    <lineage>
        <taxon>Bacteria</taxon>
        <taxon>Pseudomonadati</taxon>
        <taxon>Pseudomonadota</taxon>
        <taxon>Alphaproteobacteria</taxon>
        <taxon>Rhodobacterales</taxon>
        <taxon>Roseobacteraceae</taxon>
        <taxon>Roseicyclus</taxon>
    </lineage>
</organism>
<dbReference type="STRING" id="1294273.roselon_03374"/>
<dbReference type="eggNOG" id="COG1868">
    <property type="taxonomic scope" value="Bacteria"/>
</dbReference>
<dbReference type="Proteomes" id="UP000019593">
    <property type="component" value="Chromosome"/>
</dbReference>
<proteinExistence type="predicted"/>
<keyword evidence="3" id="KW-0966">Cell projection</keyword>
<dbReference type="HOGENOM" id="CLU_787287_0_0_5"/>
<gene>
    <name evidence="3" type="ORF">roselon_03374</name>
</gene>
<reference evidence="3 4" key="1">
    <citation type="submission" date="2013-03" db="EMBL/GenBank/DDBJ databases">
        <authorList>
            <person name="Fiebig A."/>
            <person name="Goeker M."/>
            <person name="Klenk H.-P.P."/>
        </authorList>
    </citation>
    <scope>NUCLEOTIDE SEQUENCE [LARGE SCALE GENOMIC DNA]</scope>
    <source>
        <strain evidence="4">DSM 19469</strain>
    </source>
</reference>
<feature type="region of interest" description="Disordered" evidence="1">
    <location>
        <begin position="303"/>
        <end position="352"/>
    </location>
</feature>
<dbReference type="SUPFAM" id="SSF101801">
    <property type="entry name" value="Surface presentation of antigens (SPOA)"/>
    <property type="match status" value="1"/>
</dbReference>
<keyword evidence="3" id="KW-0282">Flagellum</keyword>
<keyword evidence="3" id="KW-0969">Cilium</keyword>
<dbReference type="EMBL" id="CP004372">
    <property type="protein sequence ID" value="AHM05632.1"/>
    <property type="molecule type" value="Genomic_DNA"/>
</dbReference>
<name>W8S5X3_9RHOB</name>
<dbReference type="InterPro" id="IPR001543">
    <property type="entry name" value="FliN-like_C"/>
</dbReference>